<evidence type="ECO:0000313" key="3">
    <source>
        <dbReference type="Proteomes" id="UP000298763"/>
    </source>
</evidence>
<keyword evidence="3" id="KW-1185">Reference proteome</keyword>
<dbReference type="SUPFAM" id="SSF54637">
    <property type="entry name" value="Thioesterase/thiol ester dehydrase-isomerase"/>
    <property type="match status" value="1"/>
</dbReference>
<name>A0ABX5UGG7_9BURK</name>
<dbReference type="InterPro" id="IPR050563">
    <property type="entry name" value="4-hydroxybenzoyl-CoA_TE"/>
</dbReference>
<dbReference type="Proteomes" id="UP000298763">
    <property type="component" value="Chromosome"/>
</dbReference>
<accession>A0ABX5UGG7</accession>
<protein>
    <submittedName>
        <fullName evidence="2">Acyl-CoA thioesterase</fullName>
    </submittedName>
</protein>
<keyword evidence="1" id="KW-0378">Hydrolase</keyword>
<dbReference type="InterPro" id="IPR029069">
    <property type="entry name" value="HotDog_dom_sf"/>
</dbReference>
<reference evidence="2 3" key="1">
    <citation type="submission" date="2019-05" db="EMBL/GenBank/DDBJ databases">
        <title>Draft Genome Sequences of Six Type Strains of the Genus Massilia.</title>
        <authorList>
            <person name="Miess H."/>
            <person name="Frediansyhah A."/>
            <person name="Gross H."/>
        </authorList>
    </citation>
    <scope>NUCLEOTIDE SEQUENCE [LARGE SCALE GENOMIC DNA]</scope>
    <source>
        <strain evidence="2 3">DSMZ 26121</strain>
    </source>
</reference>
<organism evidence="2 3">
    <name type="scientific">Pseudoduganella umbonata</name>
    <dbReference type="NCBI Taxonomy" id="864828"/>
    <lineage>
        <taxon>Bacteria</taxon>
        <taxon>Pseudomonadati</taxon>
        <taxon>Pseudomonadota</taxon>
        <taxon>Betaproteobacteria</taxon>
        <taxon>Burkholderiales</taxon>
        <taxon>Oxalobacteraceae</taxon>
        <taxon>Telluria group</taxon>
        <taxon>Pseudoduganella</taxon>
    </lineage>
</organism>
<evidence type="ECO:0000313" key="2">
    <source>
        <dbReference type="EMBL" id="QCP10869.1"/>
    </source>
</evidence>
<proteinExistence type="predicted"/>
<evidence type="ECO:0000256" key="1">
    <source>
        <dbReference type="ARBA" id="ARBA00022801"/>
    </source>
</evidence>
<gene>
    <name evidence="2" type="ORF">FCL38_10850</name>
</gene>
<dbReference type="PANTHER" id="PTHR31793">
    <property type="entry name" value="4-HYDROXYBENZOYL-COA THIOESTERASE FAMILY MEMBER"/>
    <property type="match status" value="1"/>
</dbReference>
<dbReference type="Pfam" id="PF13279">
    <property type="entry name" value="4HBT_2"/>
    <property type="match status" value="1"/>
</dbReference>
<sequence length="180" mass="19497">MSSWCVRRAAEKPATPGRAAPATGALQCCLCRGAAVNWDHSEPHVFPVSPAAGDIDGLDHTNNAVYVRWCEQAGWSHSVALGLDLGDYRRLNRAMAIGSAAYDYLLPTGLGDELLLGTWLVATDGRLTMERRFQLVRAADGATVMRGRWQLVCIEIDSGKPRRMPPEFCAAYLPAVAVNG</sequence>
<dbReference type="EMBL" id="CP040017">
    <property type="protein sequence ID" value="QCP10869.1"/>
    <property type="molecule type" value="Genomic_DNA"/>
</dbReference>
<dbReference type="CDD" id="cd00586">
    <property type="entry name" value="4HBT"/>
    <property type="match status" value="1"/>
</dbReference>
<dbReference type="PANTHER" id="PTHR31793:SF37">
    <property type="entry name" value="ACYL-COA THIOESTER HYDROLASE YBGC"/>
    <property type="match status" value="1"/>
</dbReference>
<dbReference type="Gene3D" id="3.10.129.10">
    <property type="entry name" value="Hotdog Thioesterase"/>
    <property type="match status" value="1"/>
</dbReference>